<feature type="region of interest" description="Disordered" evidence="1">
    <location>
        <begin position="51"/>
        <end position="72"/>
    </location>
</feature>
<sequence>MATTPLRALRVPEPLWRAAQARAAACGETVSEVVRRGLAEYVALGELEELGHGSDRPASARSSSGAPRTEPDAEAVVLLAQGMIMYRLGHDAETAAAHLRSLAVTWEVDLEEAARSVVAAPVSPGLLDQA</sequence>
<dbReference type="Proteomes" id="UP000198825">
    <property type="component" value="Chromosome I"/>
</dbReference>
<proteinExistence type="predicted"/>
<evidence type="ECO:0000256" key="1">
    <source>
        <dbReference type="SAM" id="MobiDB-lite"/>
    </source>
</evidence>
<evidence type="ECO:0000313" key="3">
    <source>
        <dbReference type="EMBL" id="SDU90357.1"/>
    </source>
</evidence>
<dbReference type="OrthoDB" id="5125769at2"/>
<organism evidence="3 4">
    <name type="scientific">Microlunatus sagamiharensis</name>
    <dbReference type="NCBI Taxonomy" id="546874"/>
    <lineage>
        <taxon>Bacteria</taxon>
        <taxon>Bacillati</taxon>
        <taxon>Actinomycetota</taxon>
        <taxon>Actinomycetes</taxon>
        <taxon>Propionibacteriales</taxon>
        <taxon>Propionibacteriaceae</taxon>
        <taxon>Microlunatus</taxon>
    </lineage>
</organism>
<dbReference type="EMBL" id="LT629799">
    <property type="protein sequence ID" value="SDU90357.1"/>
    <property type="molecule type" value="Genomic_DNA"/>
</dbReference>
<evidence type="ECO:0000259" key="2">
    <source>
        <dbReference type="Pfam" id="PF03861"/>
    </source>
</evidence>
<reference evidence="4" key="1">
    <citation type="submission" date="2016-10" db="EMBL/GenBank/DDBJ databases">
        <authorList>
            <person name="Varghese N."/>
            <person name="Submissions S."/>
        </authorList>
    </citation>
    <scope>NUCLEOTIDE SEQUENCE [LARGE SCALE GENOMIC DNA]</scope>
    <source>
        <strain evidence="4">DSM 21743</strain>
    </source>
</reference>
<gene>
    <name evidence="3" type="ORF">SAMN04488544_1723</name>
</gene>
<feature type="domain" description="ANTAR" evidence="2">
    <location>
        <begin position="72"/>
        <end position="118"/>
    </location>
</feature>
<name>A0A1H2MAS8_9ACTN</name>
<accession>A0A1H2MAS8</accession>
<feature type="compositionally biased region" description="Low complexity" evidence="1">
    <location>
        <begin position="56"/>
        <end position="68"/>
    </location>
</feature>
<dbReference type="Gene3D" id="1.10.10.10">
    <property type="entry name" value="Winged helix-like DNA-binding domain superfamily/Winged helix DNA-binding domain"/>
    <property type="match status" value="1"/>
</dbReference>
<dbReference type="AlphaFoldDB" id="A0A1H2MAS8"/>
<protein>
    <submittedName>
        <fullName evidence="3">ANTAR domain-containing protein</fullName>
    </submittedName>
</protein>
<dbReference type="Pfam" id="PF03861">
    <property type="entry name" value="ANTAR"/>
    <property type="match status" value="1"/>
</dbReference>
<keyword evidence="4" id="KW-1185">Reference proteome</keyword>
<dbReference type="RefSeq" id="WP_091074072.1">
    <property type="nucleotide sequence ID" value="NZ_LT629799.1"/>
</dbReference>
<dbReference type="InterPro" id="IPR005561">
    <property type="entry name" value="ANTAR"/>
</dbReference>
<evidence type="ECO:0000313" key="4">
    <source>
        <dbReference type="Proteomes" id="UP000198825"/>
    </source>
</evidence>
<dbReference type="InterPro" id="IPR036388">
    <property type="entry name" value="WH-like_DNA-bd_sf"/>
</dbReference>